<gene>
    <name evidence="1" type="ORF">VNO80_22559</name>
</gene>
<evidence type="ECO:0000313" key="1">
    <source>
        <dbReference type="EMBL" id="KAK7348011.1"/>
    </source>
</evidence>
<dbReference type="Proteomes" id="UP001374584">
    <property type="component" value="Unassembled WGS sequence"/>
</dbReference>
<keyword evidence="2" id="KW-1185">Reference proteome</keyword>
<evidence type="ECO:0000313" key="2">
    <source>
        <dbReference type="Proteomes" id="UP001374584"/>
    </source>
</evidence>
<accession>A0AAN9M5X0</accession>
<name>A0AAN9M5X0_PHACN</name>
<protein>
    <submittedName>
        <fullName evidence="1">Uncharacterized protein</fullName>
    </submittedName>
</protein>
<proteinExistence type="predicted"/>
<reference evidence="1 2" key="1">
    <citation type="submission" date="2024-01" db="EMBL/GenBank/DDBJ databases">
        <title>The genomes of 5 underutilized Papilionoideae crops provide insights into root nodulation and disease resistanc.</title>
        <authorList>
            <person name="Jiang F."/>
        </authorList>
    </citation>
    <scope>NUCLEOTIDE SEQUENCE [LARGE SCALE GENOMIC DNA]</scope>
    <source>
        <strain evidence="1">JINMINGXINNONG_FW02</strain>
        <tissue evidence="1">Leaves</tissue>
    </source>
</reference>
<sequence>MILGFLSSSLGCMPLKIDTHFKFIHIYFDEVIIEILFSTSVVLSSRRGEWSLSVAVVQPNTERLCRFCLKKICLSRERKSNN</sequence>
<comment type="caution">
    <text evidence="1">The sequence shown here is derived from an EMBL/GenBank/DDBJ whole genome shotgun (WGS) entry which is preliminary data.</text>
</comment>
<organism evidence="1 2">
    <name type="scientific">Phaseolus coccineus</name>
    <name type="common">Scarlet runner bean</name>
    <name type="synonym">Phaseolus multiflorus</name>
    <dbReference type="NCBI Taxonomy" id="3886"/>
    <lineage>
        <taxon>Eukaryota</taxon>
        <taxon>Viridiplantae</taxon>
        <taxon>Streptophyta</taxon>
        <taxon>Embryophyta</taxon>
        <taxon>Tracheophyta</taxon>
        <taxon>Spermatophyta</taxon>
        <taxon>Magnoliopsida</taxon>
        <taxon>eudicotyledons</taxon>
        <taxon>Gunneridae</taxon>
        <taxon>Pentapetalae</taxon>
        <taxon>rosids</taxon>
        <taxon>fabids</taxon>
        <taxon>Fabales</taxon>
        <taxon>Fabaceae</taxon>
        <taxon>Papilionoideae</taxon>
        <taxon>50 kb inversion clade</taxon>
        <taxon>NPAAA clade</taxon>
        <taxon>indigoferoid/millettioid clade</taxon>
        <taxon>Phaseoleae</taxon>
        <taxon>Phaseolus</taxon>
    </lineage>
</organism>
<dbReference type="EMBL" id="JAYMYR010000008">
    <property type="protein sequence ID" value="KAK7348011.1"/>
    <property type="molecule type" value="Genomic_DNA"/>
</dbReference>
<dbReference type="AlphaFoldDB" id="A0AAN9M5X0"/>